<protein>
    <submittedName>
        <fullName evidence="5">Diguanylate cyclase (GGDEF)-like protein</fullName>
    </submittedName>
</protein>
<dbReference type="InterPro" id="IPR052155">
    <property type="entry name" value="Biofilm_reg_signaling"/>
</dbReference>
<feature type="transmembrane region" description="Helical" evidence="1">
    <location>
        <begin position="20"/>
        <end position="38"/>
    </location>
</feature>
<dbReference type="SUPFAM" id="SSF55073">
    <property type="entry name" value="Nucleotide cyclase"/>
    <property type="match status" value="1"/>
</dbReference>
<dbReference type="SMART" id="SM00267">
    <property type="entry name" value="GGDEF"/>
    <property type="match status" value="1"/>
</dbReference>
<evidence type="ECO:0000313" key="6">
    <source>
        <dbReference type="Proteomes" id="UP000570361"/>
    </source>
</evidence>
<keyword evidence="6" id="KW-1185">Reference proteome</keyword>
<dbReference type="InterPro" id="IPR001633">
    <property type="entry name" value="EAL_dom"/>
</dbReference>
<evidence type="ECO:0000259" key="2">
    <source>
        <dbReference type="PROSITE" id="PS50883"/>
    </source>
</evidence>
<dbReference type="PANTHER" id="PTHR44757">
    <property type="entry name" value="DIGUANYLATE CYCLASE DGCP"/>
    <property type="match status" value="1"/>
</dbReference>
<feature type="transmembrane region" description="Helical" evidence="1">
    <location>
        <begin position="149"/>
        <end position="168"/>
    </location>
</feature>
<dbReference type="FunFam" id="3.20.20.450:FF:000001">
    <property type="entry name" value="Cyclic di-GMP phosphodiesterase yahA"/>
    <property type="match status" value="1"/>
</dbReference>
<dbReference type="InterPro" id="IPR043128">
    <property type="entry name" value="Rev_trsase/Diguanyl_cyclase"/>
</dbReference>
<dbReference type="Pfam" id="PF00990">
    <property type="entry name" value="GGDEF"/>
    <property type="match status" value="1"/>
</dbReference>
<reference evidence="5 6" key="1">
    <citation type="submission" date="2020-08" db="EMBL/GenBank/DDBJ databases">
        <title>Genomic Encyclopedia of Type Strains, Phase III (KMG-III): the genomes of soil and plant-associated and newly described type strains.</title>
        <authorList>
            <person name="Whitman W."/>
        </authorList>
    </citation>
    <scope>NUCLEOTIDE SEQUENCE [LARGE SCALE GENOMIC DNA]</scope>
    <source>
        <strain evidence="5 6">CECT 5862</strain>
    </source>
</reference>
<feature type="transmembrane region" description="Helical" evidence="1">
    <location>
        <begin position="80"/>
        <end position="104"/>
    </location>
</feature>
<sequence>MDHMDHMNHMEGHYNTLTVALSLLIAMAASYSALDLAGKIARVTGKSRKIWLAAGSFVMGVGVWSMHFVGMLAFHLDVNVTYNTAITVLSMVFSIGASYVSFQVTAAVQATNKRRAFAGFIMGTGIIAMHYTGMAAIQKPITITYNPFYWLLSALIAYAASYAALYLFLRLRHTAGFSYWKLLCSVIMGIAICGMHYTGMLATNFSLDYTSVTDTTDMMGSSRLVLLIGVAVATFVILIMSAGIMFFDRTVLERMAYYDALTGLLNRHQLINYFETSFIGKETGFLLFVDLDRFKTINDTLGHDVGDLVIKEIAARLRLTVSGDQTVFRLGGDEFLIASSRGNKEVAGRLAGVVLREIRKTLHVSGHDIQLTASVGASLAPEHGTNRTALLKTADMALYQAKQLGRNQYRLFDEELDRKFIRRMELERDLSRAVAEGELFVMYQPKWDAQTDRISGAEALMRWQHPVLGLISPGEFIPIAEETGLIVPMTRWMLKDVCLKRQAWQEQGIAPFRVSVNMSIRVFERGMLQEMVNEALSVSGLSPELLELEITETIAMHDLPDKAKQLQSLRKLGVTVSMDDFGTGYSSLGNLDELPIDVLKIDQSFVRQSAVHSKQAIISTIIAIAGHLNLEVVAEGVETSEQIEFLLSRGCAIMQGYYYGKPMEAAAMEKWIDDMAHGSQKLQEKKAHS</sequence>
<keyword evidence="1" id="KW-1133">Transmembrane helix</keyword>
<dbReference type="NCBIfam" id="TIGR00254">
    <property type="entry name" value="GGDEF"/>
    <property type="match status" value="1"/>
</dbReference>
<feature type="transmembrane region" description="Helical" evidence="1">
    <location>
        <begin position="224"/>
        <end position="247"/>
    </location>
</feature>
<dbReference type="PROSITE" id="PS50883">
    <property type="entry name" value="EAL"/>
    <property type="match status" value="1"/>
</dbReference>
<dbReference type="PANTHER" id="PTHR44757:SF2">
    <property type="entry name" value="BIOFILM ARCHITECTURE MAINTENANCE PROTEIN MBAA"/>
    <property type="match status" value="1"/>
</dbReference>
<dbReference type="Pfam" id="PF03707">
    <property type="entry name" value="MHYT"/>
    <property type="match status" value="3"/>
</dbReference>
<dbReference type="SMART" id="SM00052">
    <property type="entry name" value="EAL"/>
    <property type="match status" value="1"/>
</dbReference>
<feature type="domain" description="EAL" evidence="2">
    <location>
        <begin position="423"/>
        <end position="676"/>
    </location>
</feature>
<evidence type="ECO:0000313" key="5">
    <source>
        <dbReference type="EMBL" id="MBB3113848.1"/>
    </source>
</evidence>
<accession>A0A7W5FR04</accession>
<dbReference type="AlphaFoldDB" id="A0A7W5FR04"/>
<dbReference type="InterPro" id="IPR029787">
    <property type="entry name" value="Nucleotide_cyclase"/>
</dbReference>
<dbReference type="GO" id="GO:0016020">
    <property type="term" value="C:membrane"/>
    <property type="evidence" value="ECO:0007669"/>
    <property type="project" value="UniProtKB-UniRule"/>
</dbReference>
<comment type="caution">
    <text evidence="5">The sequence shown here is derived from an EMBL/GenBank/DDBJ whole genome shotgun (WGS) entry which is preliminary data.</text>
</comment>
<keyword evidence="1" id="KW-0812">Transmembrane</keyword>
<evidence type="ECO:0000259" key="4">
    <source>
        <dbReference type="PROSITE" id="PS50924"/>
    </source>
</evidence>
<gene>
    <name evidence="5" type="ORF">FHS18_005961</name>
</gene>
<dbReference type="EMBL" id="JACHXK010000022">
    <property type="protein sequence ID" value="MBB3113848.1"/>
    <property type="molecule type" value="Genomic_DNA"/>
</dbReference>
<evidence type="ECO:0000259" key="3">
    <source>
        <dbReference type="PROSITE" id="PS50887"/>
    </source>
</evidence>
<dbReference type="CDD" id="cd01949">
    <property type="entry name" value="GGDEF"/>
    <property type="match status" value="1"/>
</dbReference>
<dbReference type="Gene3D" id="3.30.70.270">
    <property type="match status" value="1"/>
</dbReference>
<dbReference type="InterPro" id="IPR005330">
    <property type="entry name" value="MHYT_dom"/>
</dbReference>
<dbReference type="InterPro" id="IPR035919">
    <property type="entry name" value="EAL_sf"/>
</dbReference>
<feature type="transmembrane region" description="Helical" evidence="1">
    <location>
        <begin position="116"/>
        <end position="137"/>
    </location>
</feature>
<dbReference type="Pfam" id="PF00563">
    <property type="entry name" value="EAL"/>
    <property type="match status" value="1"/>
</dbReference>
<dbReference type="PROSITE" id="PS50924">
    <property type="entry name" value="MHYT"/>
    <property type="match status" value="1"/>
</dbReference>
<dbReference type="Proteomes" id="UP000570361">
    <property type="component" value="Unassembled WGS sequence"/>
</dbReference>
<dbReference type="SUPFAM" id="SSF141868">
    <property type="entry name" value="EAL domain-like"/>
    <property type="match status" value="1"/>
</dbReference>
<feature type="transmembrane region" description="Helical" evidence="1">
    <location>
        <begin position="50"/>
        <end position="74"/>
    </location>
</feature>
<proteinExistence type="predicted"/>
<dbReference type="PROSITE" id="PS50887">
    <property type="entry name" value="GGDEF"/>
    <property type="match status" value="1"/>
</dbReference>
<dbReference type="Gene3D" id="3.20.20.450">
    <property type="entry name" value="EAL domain"/>
    <property type="match status" value="1"/>
</dbReference>
<evidence type="ECO:0000256" key="1">
    <source>
        <dbReference type="PROSITE-ProRule" id="PRU00244"/>
    </source>
</evidence>
<feature type="domain" description="GGDEF" evidence="3">
    <location>
        <begin position="282"/>
        <end position="414"/>
    </location>
</feature>
<organism evidence="5 6">
    <name type="scientific">Paenibacillus phyllosphaerae</name>
    <dbReference type="NCBI Taxonomy" id="274593"/>
    <lineage>
        <taxon>Bacteria</taxon>
        <taxon>Bacillati</taxon>
        <taxon>Bacillota</taxon>
        <taxon>Bacilli</taxon>
        <taxon>Bacillales</taxon>
        <taxon>Paenibacillaceae</taxon>
        <taxon>Paenibacillus</taxon>
    </lineage>
</organism>
<feature type="domain" description="MHYT" evidence="4">
    <location>
        <begin position="14"/>
        <end position="206"/>
    </location>
</feature>
<dbReference type="RefSeq" id="WP_246427983.1">
    <property type="nucleotide sequence ID" value="NZ_JACHXK010000022.1"/>
</dbReference>
<keyword evidence="1" id="KW-0472">Membrane</keyword>
<name>A0A7W5FR04_9BACL</name>
<feature type="transmembrane region" description="Helical" evidence="1">
    <location>
        <begin position="180"/>
        <end position="204"/>
    </location>
</feature>
<dbReference type="InterPro" id="IPR000160">
    <property type="entry name" value="GGDEF_dom"/>
</dbReference>
<dbReference type="CDD" id="cd01948">
    <property type="entry name" value="EAL"/>
    <property type="match status" value="1"/>
</dbReference>